<evidence type="ECO:0000256" key="6">
    <source>
        <dbReference type="SAM" id="Phobius"/>
    </source>
</evidence>
<evidence type="ECO:0000256" key="4">
    <source>
        <dbReference type="ARBA" id="ARBA00023136"/>
    </source>
</evidence>
<evidence type="ECO:0000256" key="5">
    <source>
        <dbReference type="SAM" id="MobiDB-lite"/>
    </source>
</evidence>
<keyword evidence="2 6" id="KW-0812">Transmembrane</keyword>
<protein>
    <recommendedName>
        <fullName evidence="9">Tetraspanin Tsp2</fullName>
    </recommendedName>
</protein>
<evidence type="ECO:0000256" key="1">
    <source>
        <dbReference type="ARBA" id="ARBA00004141"/>
    </source>
</evidence>
<reference evidence="7" key="1">
    <citation type="submission" date="2021-11" db="EMBL/GenBank/DDBJ databases">
        <authorList>
            <person name="Herlambang A."/>
            <person name="Guo Y."/>
            <person name="Takashima Y."/>
            <person name="Nishizawa T."/>
        </authorList>
    </citation>
    <scope>NUCLEOTIDE SEQUENCE</scope>
    <source>
        <strain evidence="7">E1425</strain>
    </source>
</reference>
<evidence type="ECO:0000313" key="7">
    <source>
        <dbReference type="EMBL" id="GJJ72951.1"/>
    </source>
</evidence>
<keyword evidence="3 6" id="KW-1133">Transmembrane helix</keyword>
<dbReference type="GO" id="GO:0016020">
    <property type="term" value="C:membrane"/>
    <property type="evidence" value="ECO:0007669"/>
    <property type="project" value="UniProtKB-SubCell"/>
</dbReference>
<evidence type="ECO:0008006" key="9">
    <source>
        <dbReference type="Google" id="ProtNLM"/>
    </source>
</evidence>
<name>A0A9P3HA28_9FUNG</name>
<sequence length="475" mass="53228">MATNRDSTAERYSAQIRASQFDPDFDADSYNYQQHRQQSQQLSPRASQELRRPVGNFQDHYPTSSFSANSAATTIINLTSQNSSSHGLDQIVADPPSSLPADHRPASGLSAPPITNNSNQSQPTPTSPPSKKLSSFFPSSILRKPSQSQPLTSQEQSSSPPQQPDRTSRSSLQHSPFSASLAGGGGDRPLNEIYAQPNPVFLYTEKDQQLSHRHPVSAQDTAGNSVLTLAAQNRQDEGRLQLDKDRAYMKKHKLRTWTKSKFLLLLANTLLLAYSVASTVVMVMSWKGVPWTKPYLDSGIMYIANHKLLYLMMVTAPFGIFVAVVGYLGILCQSRRVLTIYAILLWPLFALITSIGYICYRRLHVQLYQKLKFSWINEYSRDDRLVIQNALSCCGYRSLGDYPSYDLHCFPRAPLPSCESLFLQYQQDLLTNTSSAAFIMVPVQLLIMMVALLCSNHIDHLYRTAHPITPKLYTQ</sequence>
<dbReference type="OrthoDB" id="2156690at2759"/>
<proteinExistence type="predicted"/>
<evidence type="ECO:0000256" key="2">
    <source>
        <dbReference type="ARBA" id="ARBA00022692"/>
    </source>
</evidence>
<organism evidence="7 8">
    <name type="scientific">Entomortierella parvispora</name>
    <dbReference type="NCBI Taxonomy" id="205924"/>
    <lineage>
        <taxon>Eukaryota</taxon>
        <taxon>Fungi</taxon>
        <taxon>Fungi incertae sedis</taxon>
        <taxon>Mucoromycota</taxon>
        <taxon>Mortierellomycotina</taxon>
        <taxon>Mortierellomycetes</taxon>
        <taxon>Mortierellales</taxon>
        <taxon>Mortierellaceae</taxon>
        <taxon>Entomortierella</taxon>
    </lineage>
</organism>
<comment type="caution">
    <text evidence="7">The sequence shown here is derived from an EMBL/GenBank/DDBJ whole genome shotgun (WGS) entry which is preliminary data.</text>
</comment>
<reference evidence="7" key="2">
    <citation type="journal article" date="2022" name="Microbiol. Resour. Announc.">
        <title>Whole-Genome Sequence of Entomortierella parvispora E1425, a Mucoromycotan Fungus Associated with Burkholderiaceae-Related Endosymbiotic Bacteria.</title>
        <authorList>
            <person name="Herlambang A."/>
            <person name="Guo Y."/>
            <person name="Takashima Y."/>
            <person name="Narisawa K."/>
            <person name="Ohta H."/>
            <person name="Nishizawa T."/>
        </authorList>
    </citation>
    <scope>NUCLEOTIDE SEQUENCE</scope>
    <source>
        <strain evidence="7">E1425</strain>
    </source>
</reference>
<keyword evidence="8" id="KW-1185">Reference proteome</keyword>
<dbReference type="Proteomes" id="UP000827284">
    <property type="component" value="Unassembled WGS sequence"/>
</dbReference>
<feature type="region of interest" description="Disordered" evidence="5">
    <location>
        <begin position="82"/>
        <end position="193"/>
    </location>
</feature>
<evidence type="ECO:0000313" key="8">
    <source>
        <dbReference type="Proteomes" id="UP000827284"/>
    </source>
</evidence>
<comment type="subcellular location">
    <subcellularLocation>
        <location evidence="1">Membrane</location>
        <topology evidence="1">Multi-pass membrane protein</topology>
    </subcellularLocation>
</comment>
<evidence type="ECO:0000256" key="3">
    <source>
        <dbReference type="ARBA" id="ARBA00022989"/>
    </source>
</evidence>
<feature type="compositionally biased region" description="Low complexity" evidence="5">
    <location>
        <begin position="117"/>
        <end position="160"/>
    </location>
</feature>
<accession>A0A9P3HA28</accession>
<dbReference type="AlphaFoldDB" id="A0A9P3HA28"/>
<feature type="transmembrane region" description="Helical" evidence="6">
    <location>
        <begin position="308"/>
        <end position="330"/>
    </location>
</feature>
<feature type="transmembrane region" description="Helical" evidence="6">
    <location>
        <begin position="435"/>
        <end position="454"/>
    </location>
</feature>
<dbReference type="EMBL" id="BQFW01000007">
    <property type="protein sequence ID" value="GJJ72951.1"/>
    <property type="molecule type" value="Genomic_DNA"/>
</dbReference>
<gene>
    <name evidence="7" type="ORF">EMPS_05309</name>
</gene>
<keyword evidence="4 6" id="KW-0472">Membrane</keyword>
<feature type="region of interest" description="Disordered" evidence="5">
    <location>
        <begin position="1"/>
        <end position="65"/>
    </location>
</feature>
<feature type="transmembrane region" description="Helical" evidence="6">
    <location>
        <begin position="337"/>
        <end position="358"/>
    </location>
</feature>
<dbReference type="Pfam" id="PF00335">
    <property type="entry name" value="Tetraspanin"/>
    <property type="match status" value="1"/>
</dbReference>
<dbReference type="InterPro" id="IPR018499">
    <property type="entry name" value="Tetraspanin/Peripherin"/>
</dbReference>
<feature type="transmembrane region" description="Helical" evidence="6">
    <location>
        <begin position="262"/>
        <end position="288"/>
    </location>
</feature>